<evidence type="ECO:0000256" key="5">
    <source>
        <dbReference type="ARBA" id="ARBA00023237"/>
    </source>
</evidence>
<dbReference type="Proteomes" id="UP000028007">
    <property type="component" value="Unassembled WGS sequence"/>
</dbReference>
<organism evidence="8 9">
    <name type="scientific">Pedobacter antarcticus 4BY</name>
    <dbReference type="NCBI Taxonomy" id="1358423"/>
    <lineage>
        <taxon>Bacteria</taxon>
        <taxon>Pseudomonadati</taxon>
        <taxon>Bacteroidota</taxon>
        <taxon>Sphingobacteriia</taxon>
        <taxon>Sphingobacteriales</taxon>
        <taxon>Sphingobacteriaceae</taxon>
        <taxon>Pedobacter</taxon>
    </lineage>
</organism>
<dbReference type="OrthoDB" id="993981at2"/>
<gene>
    <name evidence="8" type="ORF">N180_08975</name>
</gene>
<dbReference type="InterPro" id="IPR012944">
    <property type="entry name" value="SusD_RagB_dom"/>
</dbReference>
<evidence type="ECO:0000259" key="7">
    <source>
        <dbReference type="Pfam" id="PF14322"/>
    </source>
</evidence>
<dbReference type="Gene3D" id="1.25.40.390">
    <property type="match status" value="1"/>
</dbReference>
<proteinExistence type="inferred from homology"/>
<evidence type="ECO:0000313" key="9">
    <source>
        <dbReference type="Proteomes" id="UP000028007"/>
    </source>
</evidence>
<keyword evidence="5" id="KW-0998">Cell outer membrane</keyword>
<protein>
    <recommendedName>
        <fullName evidence="10">Carbohydrate-binding protein SusD</fullName>
    </recommendedName>
</protein>
<accession>A0A081PJX6</accession>
<dbReference type="eggNOG" id="COG0702">
    <property type="taxonomic scope" value="Bacteria"/>
</dbReference>
<evidence type="ECO:0000256" key="4">
    <source>
        <dbReference type="ARBA" id="ARBA00023136"/>
    </source>
</evidence>
<dbReference type="RefSeq" id="WP_051759648.1">
    <property type="nucleotide sequence ID" value="NZ_JNFF01000022.1"/>
</dbReference>
<feature type="domain" description="RagB/SusD" evidence="6">
    <location>
        <begin position="312"/>
        <end position="466"/>
    </location>
</feature>
<name>A0A081PJX6_9SPHI</name>
<evidence type="ECO:0000313" key="8">
    <source>
        <dbReference type="EMBL" id="KEQ30999.1"/>
    </source>
</evidence>
<comment type="similarity">
    <text evidence="2">Belongs to the SusD family.</text>
</comment>
<evidence type="ECO:0000259" key="6">
    <source>
        <dbReference type="Pfam" id="PF07980"/>
    </source>
</evidence>
<evidence type="ECO:0000256" key="2">
    <source>
        <dbReference type="ARBA" id="ARBA00006275"/>
    </source>
</evidence>
<sequence>MKYLFPFLLILTLASCKSYIDLKPLSENSVDNFYKTESDINQGVVATYDGIQTLMRPGYLDHFGEVRSDNSYNFATTPVGGAYADFDNFNLTSANTYLNNFWHSSYTAIQRANIVLNRIDAINMDENLKRIRKGEVKFLRALAYFYLVQIWGDVPLVVDETKDPMSFIGQQRTPAQQIYNQIITDLGEAAEMLPQTYSATEEGRVTKSAADALLARVYLVRKDFPKVLEYTNKVISAAKHTLDKDYSNIFRYSGKSDEVIFKISFKSGTNSEGFPYLNVNHDYNNTASRDLMESYKNDPRLAANVKESGIKTYYSTKIHNENVGADNTIDIKIVVLRYADILLMKAEALNETGFPNSEALNLLNQVRTRFTANQPIVQSQLSSKKDWQNVLMHERRIEFAFENLRWFDLVRTDLAKEVMTEKRFGGDRTNSASALPYTFADRDLLFPVPQVQIDASGGSLAQNPGY</sequence>
<feature type="domain" description="SusD-like N-terminal" evidence="7">
    <location>
        <begin position="19"/>
        <end position="219"/>
    </location>
</feature>
<evidence type="ECO:0000256" key="1">
    <source>
        <dbReference type="ARBA" id="ARBA00004442"/>
    </source>
</evidence>
<dbReference type="Pfam" id="PF07980">
    <property type="entry name" value="SusD_RagB"/>
    <property type="match status" value="1"/>
</dbReference>
<dbReference type="CDD" id="cd08977">
    <property type="entry name" value="SusD"/>
    <property type="match status" value="1"/>
</dbReference>
<dbReference type="PROSITE" id="PS51257">
    <property type="entry name" value="PROKAR_LIPOPROTEIN"/>
    <property type="match status" value="1"/>
</dbReference>
<dbReference type="SUPFAM" id="SSF48452">
    <property type="entry name" value="TPR-like"/>
    <property type="match status" value="1"/>
</dbReference>
<comment type="subcellular location">
    <subcellularLocation>
        <location evidence="1">Cell outer membrane</location>
    </subcellularLocation>
</comment>
<keyword evidence="9" id="KW-1185">Reference proteome</keyword>
<reference evidence="8 9" key="1">
    <citation type="journal article" date="1992" name="Int. J. Syst. Bacteriol.">
        <title>Sphingobacterium antarcticus sp. nov. a Psychrotrophic Bacterium from the Soils of Schirmacher Oasis, Antarctica.</title>
        <authorList>
            <person name="Shivaji S."/>
            <person name="Ray M.K."/>
            <person name="Rao N.S."/>
            <person name="Saiserr L."/>
            <person name="Jagannadham M.V."/>
            <person name="Kumar G.S."/>
            <person name="Reddy G."/>
            <person name="Bhargava P.M."/>
        </authorList>
    </citation>
    <scope>NUCLEOTIDE SEQUENCE [LARGE SCALE GENOMIC DNA]</scope>
    <source>
        <strain evidence="8 9">4BY</strain>
    </source>
</reference>
<comment type="caution">
    <text evidence="8">The sequence shown here is derived from an EMBL/GenBank/DDBJ whole genome shotgun (WGS) entry which is preliminary data.</text>
</comment>
<dbReference type="Pfam" id="PF14322">
    <property type="entry name" value="SusD-like_3"/>
    <property type="match status" value="1"/>
</dbReference>
<keyword evidence="3" id="KW-0732">Signal</keyword>
<dbReference type="GO" id="GO:0009279">
    <property type="term" value="C:cell outer membrane"/>
    <property type="evidence" value="ECO:0007669"/>
    <property type="project" value="UniProtKB-SubCell"/>
</dbReference>
<keyword evidence="4" id="KW-0472">Membrane</keyword>
<dbReference type="AlphaFoldDB" id="A0A081PJX6"/>
<evidence type="ECO:0000256" key="3">
    <source>
        <dbReference type="ARBA" id="ARBA00022729"/>
    </source>
</evidence>
<evidence type="ECO:0008006" key="10">
    <source>
        <dbReference type="Google" id="ProtNLM"/>
    </source>
</evidence>
<dbReference type="InterPro" id="IPR011990">
    <property type="entry name" value="TPR-like_helical_dom_sf"/>
</dbReference>
<dbReference type="EMBL" id="JNFF01000022">
    <property type="protein sequence ID" value="KEQ30999.1"/>
    <property type="molecule type" value="Genomic_DNA"/>
</dbReference>
<dbReference type="InterPro" id="IPR033985">
    <property type="entry name" value="SusD-like_N"/>
</dbReference>